<dbReference type="Proteomes" id="UP001235094">
    <property type="component" value="Unassembled WGS sequence"/>
</dbReference>
<keyword evidence="8 11" id="KW-1133">Transmembrane helix</keyword>
<evidence type="ECO:0000256" key="8">
    <source>
        <dbReference type="ARBA" id="ARBA00022989"/>
    </source>
</evidence>
<organism evidence="13 14">
    <name type="scientific">Ancylobacter amanitiformis</name>
    <dbReference type="NCBI Taxonomy" id="217069"/>
    <lineage>
        <taxon>Bacteria</taxon>
        <taxon>Pseudomonadati</taxon>
        <taxon>Pseudomonadota</taxon>
        <taxon>Alphaproteobacteria</taxon>
        <taxon>Hyphomicrobiales</taxon>
        <taxon>Xanthobacteraceae</taxon>
        <taxon>Ancylobacter</taxon>
    </lineage>
</organism>
<sequence length="124" mass="13307">MNASGLIYLTANVLLSLAGTLALKWRATAHSDVASDKGRLAYLASMFLDPWVILSLGASVLAMLAWMSALERVELSRAFAFTALIYVLVPVSSWLLFSERITLLQVLGITLIVGGIVIAELGRG</sequence>
<feature type="domain" description="EamA" evidence="12">
    <location>
        <begin position="52"/>
        <end position="118"/>
    </location>
</feature>
<keyword evidence="3" id="KW-0444">Lipid biosynthesis</keyword>
<keyword evidence="7" id="KW-0448">Lipopolysaccharide biosynthesis</keyword>
<dbReference type="SUPFAM" id="SSF103481">
    <property type="entry name" value="Multidrug resistance efflux transporter EmrE"/>
    <property type="match status" value="1"/>
</dbReference>
<dbReference type="Gene3D" id="1.10.3730.20">
    <property type="match status" value="1"/>
</dbReference>
<proteinExistence type="predicted"/>
<accession>A0ABU0LWH9</accession>
<comment type="subcellular location">
    <subcellularLocation>
        <location evidence="1">Cell membrane</location>
        <topology evidence="1">Multi-pass membrane protein</topology>
    </subcellularLocation>
</comment>
<keyword evidence="14" id="KW-1185">Reference proteome</keyword>
<keyword evidence="5" id="KW-0441">Lipid A biosynthesis</keyword>
<dbReference type="EMBL" id="JAUSVR010000021">
    <property type="protein sequence ID" value="MDQ0513086.1"/>
    <property type="molecule type" value="Genomic_DNA"/>
</dbReference>
<dbReference type="InterPro" id="IPR000620">
    <property type="entry name" value="EamA_dom"/>
</dbReference>
<evidence type="ECO:0000256" key="9">
    <source>
        <dbReference type="ARBA" id="ARBA00023098"/>
    </source>
</evidence>
<evidence type="ECO:0000256" key="6">
    <source>
        <dbReference type="ARBA" id="ARBA00022692"/>
    </source>
</evidence>
<dbReference type="PANTHER" id="PTHR30561:SF9">
    <property type="entry name" value="4-AMINO-4-DEOXY-L-ARABINOSE-PHOSPHOUNDECAPRENOL FLIPPASE SUBUNIT ARNF-RELATED"/>
    <property type="match status" value="1"/>
</dbReference>
<gene>
    <name evidence="13" type="ORF">QOZ99_004002</name>
</gene>
<evidence type="ECO:0000256" key="2">
    <source>
        <dbReference type="ARBA" id="ARBA00022475"/>
    </source>
</evidence>
<keyword evidence="6 11" id="KW-0812">Transmembrane</keyword>
<evidence type="ECO:0000256" key="4">
    <source>
        <dbReference type="ARBA" id="ARBA00022519"/>
    </source>
</evidence>
<evidence type="ECO:0000256" key="10">
    <source>
        <dbReference type="ARBA" id="ARBA00023136"/>
    </source>
</evidence>
<feature type="transmembrane region" description="Helical" evidence="11">
    <location>
        <begin position="46"/>
        <end position="66"/>
    </location>
</feature>
<dbReference type="InterPro" id="IPR000390">
    <property type="entry name" value="Small_drug/metabolite_transptr"/>
</dbReference>
<keyword evidence="9" id="KW-0443">Lipid metabolism</keyword>
<name>A0ABU0LWH9_9HYPH</name>
<evidence type="ECO:0000256" key="1">
    <source>
        <dbReference type="ARBA" id="ARBA00004651"/>
    </source>
</evidence>
<evidence type="ECO:0000256" key="7">
    <source>
        <dbReference type="ARBA" id="ARBA00022985"/>
    </source>
</evidence>
<evidence type="ECO:0000256" key="3">
    <source>
        <dbReference type="ARBA" id="ARBA00022516"/>
    </source>
</evidence>
<feature type="transmembrane region" description="Helical" evidence="11">
    <location>
        <begin position="103"/>
        <end position="122"/>
    </location>
</feature>
<evidence type="ECO:0000313" key="14">
    <source>
        <dbReference type="Proteomes" id="UP001235094"/>
    </source>
</evidence>
<reference evidence="13 14" key="1">
    <citation type="submission" date="2023-07" db="EMBL/GenBank/DDBJ databases">
        <title>Genomic Encyclopedia of Type Strains, Phase IV (KMG-IV): sequencing the most valuable type-strain genomes for metagenomic binning, comparative biology and taxonomic classification.</title>
        <authorList>
            <person name="Goeker M."/>
        </authorList>
    </citation>
    <scope>NUCLEOTIDE SEQUENCE [LARGE SCALE GENOMIC DNA]</scope>
    <source>
        <strain evidence="13 14">DSM 15561</strain>
    </source>
</reference>
<dbReference type="Pfam" id="PF00892">
    <property type="entry name" value="EamA"/>
    <property type="match status" value="1"/>
</dbReference>
<protein>
    <submittedName>
        <fullName evidence="13">Drug/metabolite transporter (DMT)-like permease</fullName>
    </submittedName>
</protein>
<comment type="caution">
    <text evidence="13">The sequence shown here is derived from an EMBL/GenBank/DDBJ whole genome shotgun (WGS) entry which is preliminary data.</text>
</comment>
<evidence type="ECO:0000256" key="5">
    <source>
        <dbReference type="ARBA" id="ARBA00022556"/>
    </source>
</evidence>
<evidence type="ECO:0000256" key="11">
    <source>
        <dbReference type="SAM" id="Phobius"/>
    </source>
</evidence>
<feature type="transmembrane region" description="Helical" evidence="11">
    <location>
        <begin position="78"/>
        <end position="97"/>
    </location>
</feature>
<dbReference type="RefSeq" id="WP_306891730.1">
    <property type="nucleotide sequence ID" value="NZ_JAUSVR010000021.1"/>
</dbReference>
<evidence type="ECO:0000259" key="12">
    <source>
        <dbReference type="Pfam" id="PF00892"/>
    </source>
</evidence>
<keyword evidence="4" id="KW-0997">Cell inner membrane</keyword>
<evidence type="ECO:0000313" key="13">
    <source>
        <dbReference type="EMBL" id="MDQ0513086.1"/>
    </source>
</evidence>
<dbReference type="InterPro" id="IPR037185">
    <property type="entry name" value="EmrE-like"/>
</dbReference>
<keyword evidence="10 11" id="KW-0472">Membrane</keyword>
<keyword evidence="2" id="KW-1003">Cell membrane</keyword>
<dbReference type="PANTHER" id="PTHR30561">
    <property type="entry name" value="SMR FAMILY PROTON-DEPENDENT DRUG EFFLUX TRANSPORTER SUGE"/>
    <property type="match status" value="1"/>
</dbReference>